<feature type="transmembrane region" description="Helical" evidence="1">
    <location>
        <begin position="79"/>
        <end position="99"/>
    </location>
</feature>
<accession>A0A7Y7XBI0</accession>
<organism evidence="2 3">
    <name type="scientific">Pseudomonas gingeri</name>
    <dbReference type="NCBI Taxonomy" id="117681"/>
    <lineage>
        <taxon>Bacteria</taxon>
        <taxon>Pseudomonadati</taxon>
        <taxon>Pseudomonadota</taxon>
        <taxon>Gammaproteobacteria</taxon>
        <taxon>Pseudomonadales</taxon>
        <taxon>Pseudomonadaceae</taxon>
        <taxon>Pseudomonas</taxon>
    </lineage>
</organism>
<feature type="transmembrane region" description="Helical" evidence="1">
    <location>
        <begin position="12"/>
        <end position="36"/>
    </location>
</feature>
<dbReference type="RefSeq" id="WP_177102146.1">
    <property type="nucleotide sequence ID" value="NZ_JACAQB010000006.1"/>
</dbReference>
<comment type="caution">
    <text evidence="2">The sequence shown here is derived from an EMBL/GenBank/DDBJ whole genome shotgun (WGS) entry which is preliminary data.</text>
</comment>
<feature type="transmembrane region" description="Helical" evidence="1">
    <location>
        <begin position="42"/>
        <end position="67"/>
    </location>
</feature>
<sequence>MIERKTGPNPSRTADGVAVGHFCIWLLFGIALYLGGELDRLFGLWLLLVPLLGIPALIAAVAFAMGLVANLRARRWRRLVSVIAAPVVTVGLLAASSYFQITPDWIHFQLTRDHYEELARSVPGPSPKYQEWSWGGSGGASGPNTFYRLVYDETDKPLTRSEEPEHQGGRASARAYGEHFFLVTEVFQ</sequence>
<protein>
    <submittedName>
        <fullName evidence="2">Uncharacterized protein</fullName>
    </submittedName>
</protein>
<keyword evidence="1" id="KW-0812">Transmembrane</keyword>
<reference evidence="2 3" key="1">
    <citation type="submission" date="2020-04" db="EMBL/GenBank/DDBJ databases">
        <title>Molecular characterization of pseudomonads from Agaricus bisporus reveal novel blotch 2 pathogens in Western Europe.</title>
        <authorList>
            <person name="Taparia T."/>
            <person name="Krijger M."/>
            <person name="Haynes E."/>
            <person name="Elpinstone J.G."/>
            <person name="Noble R."/>
            <person name="Van Der Wolf J."/>
        </authorList>
    </citation>
    <scope>NUCLEOTIDE SEQUENCE [LARGE SCALE GENOMIC DNA]</scope>
    <source>
        <strain evidence="2 3">H7001</strain>
    </source>
</reference>
<evidence type="ECO:0000313" key="3">
    <source>
        <dbReference type="Proteomes" id="UP000539985"/>
    </source>
</evidence>
<gene>
    <name evidence="2" type="ORF">HX882_12635</name>
</gene>
<dbReference type="Proteomes" id="UP000539985">
    <property type="component" value="Unassembled WGS sequence"/>
</dbReference>
<dbReference type="AlphaFoldDB" id="A0A7Y7XBI0"/>
<evidence type="ECO:0000313" key="2">
    <source>
        <dbReference type="EMBL" id="NWB96742.1"/>
    </source>
</evidence>
<keyword evidence="1" id="KW-1133">Transmembrane helix</keyword>
<proteinExistence type="predicted"/>
<dbReference type="EMBL" id="JACAQB010000006">
    <property type="protein sequence ID" value="NWB96742.1"/>
    <property type="molecule type" value="Genomic_DNA"/>
</dbReference>
<evidence type="ECO:0000256" key="1">
    <source>
        <dbReference type="SAM" id="Phobius"/>
    </source>
</evidence>
<keyword evidence="1" id="KW-0472">Membrane</keyword>
<name>A0A7Y7XBI0_9PSED</name>